<reference evidence="1 2" key="1">
    <citation type="submission" date="2016-10" db="EMBL/GenBank/DDBJ databases">
        <authorList>
            <person name="de Groot N.N."/>
        </authorList>
    </citation>
    <scope>NUCLEOTIDE SEQUENCE [LARGE SCALE GENOMIC DNA]</scope>
    <source>
        <strain evidence="1 2">DSM 14858</strain>
    </source>
</reference>
<dbReference type="EMBL" id="FNZQ01000011">
    <property type="protein sequence ID" value="SEL81140.1"/>
    <property type="molecule type" value="Genomic_DNA"/>
</dbReference>
<protein>
    <submittedName>
        <fullName evidence="1">Uncharacterized protein</fullName>
    </submittedName>
</protein>
<evidence type="ECO:0000313" key="1">
    <source>
        <dbReference type="EMBL" id="SEL81140.1"/>
    </source>
</evidence>
<sequence length="43" mass="4996">MILMTGQRLMFRVASRMRHLPESDIEIASDHLDFGSLPEFSLF</sequence>
<dbReference type="Proteomes" id="UP000199283">
    <property type="component" value="Unassembled WGS sequence"/>
</dbReference>
<gene>
    <name evidence="1" type="ORF">SAMN04488526_3591</name>
</gene>
<dbReference type="AlphaFoldDB" id="A0A1H7T8C8"/>
<evidence type="ECO:0000313" key="2">
    <source>
        <dbReference type="Proteomes" id="UP000199283"/>
    </source>
</evidence>
<proteinExistence type="predicted"/>
<organism evidence="1 2">
    <name type="scientific">Jannaschia helgolandensis</name>
    <dbReference type="NCBI Taxonomy" id="188906"/>
    <lineage>
        <taxon>Bacteria</taxon>
        <taxon>Pseudomonadati</taxon>
        <taxon>Pseudomonadota</taxon>
        <taxon>Alphaproteobacteria</taxon>
        <taxon>Rhodobacterales</taxon>
        <taxon>Roseobacteraceae</taxon>
        <taxon>Jannaschia</taxon>
    </lineage>
</organism>
<accession>A0A1H7T8C8</accession>
<keyword evidence="2" id="KW-1185">Reference proteome</keyword>
<name>A0A1H7T8C8_9RHOB</name>